<dbReference type="OrthoDB" id="674685at2759"/>
<dbReference type="Proteomes" id="UP000729402">
    <property type="component" value="Unassembled WGS sequence"/>
</dbReference>
<proteinExistence type="predicted"/>
<reference evidence="2" key="2">
    <citation type="submission" date="2021-02" db="EMBL/GenBank/DDBJ databases">
        <authorList>
            <person name="Kimball J.A."/>
            <person name="Haas M.W."/>
            <person name="Macchietto M."/>
            <person name="Kono T."/>
            <person name="Duquette J."/>
            <person name="Shao M."/>
        </authorList>
    </citation>
    <scope>NUCLEOTIDE SEQUENCE</scope>
    <source>
        <tissue evidence="2">Fresh leaf tissue</tissue>
    </source>
</reference>
<comment type="caution">
    <text evidence="2">The sequence shown here is derived from an EMBL/GenBank/DDBJ whole genome shotgun (WGS) entry which is preliminary data.</text>
</comment>
<protein>
    <submittedName>
        <fullName evidence="2">Uncharacterized protein</fullName>
    </submittedName>
</protein>
<evidence type="ECO:0000256" key="1">
    <source>
        <dbReference type="SAM" id="MobiDB-lite"/>
    </source>
</evidence>
<evidence type="ECO:0000313" key="2">
    <source>
        <dbReference type="EMBL" id="KAG8056051.1"/>
    </source>
</evidence>
<dbReference type="EMBL" id="JAAALK010000288">
    <property type="protein sequence ID" value="KAG8056051.1"/>
    <property type="molecule type" value="Genomic_DNA"/>
</dbReference>
<keyword evidence="3" id="KW-1185">Reference proteome</keyword>
<organism evidence="2 3">
    <name type="scientific">Zizania palustris</name>
    <name type="common">Northern wild rice</name>
    <dbReference type="NCBI Taxonomy" id="103762"/>
    <lineage>
        <taxon>Eukaryota</taxon>
        <taxon>Viridiplantae</taxon>
        <taxon>Streptophyta</taxon>
        <taxon>Embryophyta</taxon>
        <taxon>Tracheophyta</taxon>
        <taxon>Spermatophyta</taxon>
        <taxon>Magnoliopsida</taxon>
        <taxon>Liliopsida</taxon>
        <taxon>Poales</taxon>
        <taxon>Poaceae</taxon>
        <taxon>BOP clade</taxon>
        <taxon>Oryzoideae</taxon>
        <taxon>Oryzeae</taxon>
        <taxon>Zizaniinae</taxon>
        <taxon>Zizania</taxon>
    </lineage>
</organism>
<dbReference type="PANTHER" id="PTHR33237:SF7">
    <property type="entry name" value="SECRETED PROTEIN"/>
    <property type="match status" value="1"/>
</dbReference>
<evidence type="ECO:0000313" key="3">
    <source>
        <dbReference type="Proteomes" id="UP000729402"/>
    </source>
</evidence>
<name>A0A8J5RLJ1_ZIZPA</name>
<sequence>MFDAVSSLFSSLSRRLRLRRWKKERTTSSAATDRVPLFSCGGGCDGTAPFVKRRRTAREAKTCRGRIIDGKKVHVDADDDEPCVWQRTILLGRRCQPLEFPGAIHYDSEGKMLLQAPRSPPSSPARSFDLGYVDRA</sequence>
<accession>A0A8J5RLJ1</accession>
<gene>
    <name evidence="2" type="ORF">GUJ93_ZPchr0001g31316</name>
</gene>
<feature type="region of interest" description="Disordered" evidence="1">
    <location>
        <begin position="115"/>
        <end position="136"/>
    </location>
</feature>
<dbReference type="AlphaFoldDB" id="A0A8J5RLJ1"/>
<dbReference type="PANTHER" id="PTHR33237">
    <property type="entry name" value="F2P16.13 PROTEIN-RELATED"/>
    <property type="match status" value="1"/>
</dbReference>
<reference evidence="2" key="1">
    <citation type="journal article" date="2021" name="bioRxiv">
        <title>Whole Genome Assembly and Annotation of Northern Wild Rice, Zizania palustris L., Supports a Whole Genome Duplication in the Zizania Genus.</title>
        <authorList>
            <person name="Haas M."/>
            <person name="Kono T."/>
            <person name="Macchietto M."/>
            <person name="Millas R."/>
            <person name="McGilp L."/>
            <person name="Shao M."/>
            <person name="Duquette J."/>
            <person name="Hirsch C.N."/>
            <person name="Kimball J."/>
        </authorList>
    </citation>
    <scope>NUCLEOTIDE SEQUENCE</scope>
    <source>
        <tissue evidence="2">Fresh leaf tissue</tissue>
    </source>
</reference>